<dbReference type="Proteomes" id="UP000582837">
    <property type="component" value="Unassembled WGS sequence"/>
</dbReference>
<evidence type="ECO:0000256" key="1">
    <source>
        <dbReference type="ARBA" id="ARBA00022737"/>
    </source>
</evidence>
<dbReference type="Gene3D" id="1.25.40.10">
    <property type="entry name" value="Tetratricopeptide repeat domain"/>
    <property type="match status" value="2"/>
</dbReference>
<feature type="chain" id="PRO_5032420093" evidence="4">
    <location>
        <begin position="21"/>
        <end position="371"/>
    </location>
</feature>
<evidence type="ECO:0000256" key="4">
    <source>
        <dbReference type="SAM" id="SignalP"/>
    </source>
</evidence>
<organism evidence="5 6">
    <name type="scientific">Longimicrobium terrae</name>
    <dbReference type="NCBI Taxonomy" id="1639882"/>
    <lineage>
        <taxon>Bacteria</taxon>
        <taxon>Pseudomonadati</taxon>
        <taxon>Gemmatimonadota</taxon>
        <taxon>Longimicrobiia</taxon>
        <taxon>Longimicrobiales</taxon>
        <taxon>Longimicrobiaceae</taxon>
        <taxon>Longimicrobium</taxon>
    </lineage>
</organism>
<comment type="caution">
    <text evidence="5">The sequence shown here is derived from an EMBL/GenBank/DDBJ whole genome shotgun (WGS) entry which is preliminary data.</text>
</comment>
<dbReference type="AlphaFoldDB" id="A0A841GYM7"/>
<evidence type="ECO:0000256" key="2">
    <source>
        <dbReference type="ARBA" id="ARBA00022803"/>
    </source>
</evidence>
<dbReference type="EMBL" id="JACHIA010000006">
    <property type="protein sequence ID" value="MBB6070844.1"/>
    <property type="molecule type" value="Genomic_DNA"/>
</dbReference>
<name>A0A841GYM7_9BACT</name>
<keyword evidence="6" id="KW-1185">Reference proteome</keyword>
<dbReference type="SMART" id="SM00028">
    <property type="entry name" value="TPR"/>
    <property type="match status" value="4"/>
</dbReference>
<dbReference type="PANTHER" id="PTHR45586">
    <property type="entry name" value="TPR REPEAT-CONTAINING PROTEIN PA4667"/>
    <property type="match status" value="1"/>
</dbReference>
<dbReference type="InterPro" id="IPR011990">
    <property type="entry name" value="TPR-like_helical_dom_sf"/>
</dbReference>
<protein>
    <submittedName>
        <fullName evidence="5">Tetratricopeptide (TPR) repeat protein</fullName>
    </submittedName>
</protein>
<gene>
    <name evidence="5" type="ORF">HNQ61_002466</name>
</gene>
<feature type="repeat" description="TPR" evidence="3">
    <location>
        <begin position="287"/>
        <end position="320"/>
    </location>
</feature>
<dbReference type="InterPro" id="IPR051012">
    <property type="entry name" value="CellSynth/LPSAsmb/PSIAsmb"/>
</dbReference>
<dbReference type="InterPro" id="IPR019734">
    <property type="entry name" value="TPR_rpt"/>
</dbReference>
<reference evidence="5 6" key="1">
    <citation type="submission" date="2020-08" db="EMBL/GenBank/DDBJ databases">
        <title>Genomic Encyclopedia of Type Strains, Phase IV (KMG-IV): sequencing the most valuable type-strain genomes for metagenomic binning, comparative biology and taxonomic classification.</title>
        <authorList>
            <person name="Goeker M."/>
        </authorList>
    </citation>
    <scope>NUCLEOTIDE SEQUENCE [LARGE SCALE GENOMIC DNA]</scope>
    <source>
        <strain evidence="5 6">DSM 29007</strain>
    </source>
</reference>
<sequence>MRIRSVLLLALALVSAPLAAQEPPRPPLPRGADANDWQSYFAAGESRFIQFPTEAAAAFYWSARLDPTRAEPIFARWASFFAKDDGTWESYLNDEPFVMRRPATIANDSLITRAYYRNPFVHRGLEVGLYARMGARLNWDGAMAAFLNYGQGDFRRAAVQFGRLVRNNPTRNLRLRHYRALALVGAEQPDSAAAEIQMLLAALRSRDERTVGYVYESKAMWEFALGMLYDRQQRTADARAAYERALVEDLAMYPAHAALGRLALAAGDTAAAVLEYSQAAEAAPQDAVMHYEHGGALSAAGRPEEALSAYRRALELEPYWALPYVGVGQMQDLLGRRAEAIAAYQAYLERAPRTQAETATRVRARIATLGG</sequence>
<keyword evidence="2 3" id="KW-0802">TPR repeat</keyword>
<evidence type="ECO:0000313" key="5">
    <source>
        <dbReference type="EMBL" id="MBB6070844.1"/>
    </source>
</evidence>
<evidence type="ECO:0000313" key="6">
    <source>
        <dbReference type="Proteomes" id="UP000582837"/>
    </source>
</evidence>
<dbReference type="PANTHER" id="PTHR45586:SF1">
    <property type="entry name" value="LIPOPOLYSACCHARIDE ASSEMBLY PROTEIN B"/>
    <property type="match status" value="1"/>
</dbReference>
<proteinExistence type="predicted"/>
<dbReference type="Pfam" id="PF13432">
    <property type="entry name" value="TPR_16"/>
    <property type="match status" value="2"/>
</dbReference>
<feature type="signal peptide" evidence="4">
    <location>
        <begin position="1"/>
        <end position="20"/>
    </location>
</feature>
<keyword evidence="4" id="KW-0732">Signal</keyword>
<dbReference type="SUPFAM" id="SSF48452">
    <property type="entry name" value="TPR-like"/>
    <property type="match status" value="2"/>
</dbReference>
<accession>A0A841GYM7</accession>
<dbReference type="RefSeq" id="WP_170033195.1">
    <property type="nucleotide sequence ID" value="NZ_JABDTL010000001.1"/>
</dbReference>
<evidence type="ECO:0000256" key="3">
    <source>
        <dbReference type="PROSITE-ProRule" id="PRU00339"/>
    </source>
</evidence>
<dbReference type="PROSITE" id="PS50005">
    <property type="entry name" value="TPR"/>
    <property type="match status" value="1"/>
</dbReference>
<keyword evidence="1" id="KW-0677">Repeat</keyword>